<dbReference type="EMBL" id="MU005771">
    <property type="protein sequence ID" value="KAF2708961.1"/>
    <property type="molecule type" value="Genomic_DNA"/>
</dbReference>
<evidence type="ECO:0000313" key="3">
    <source>
        <dbReference type="Proteomes" id="UP000799428"/>
    </source>
</evidence>
<dbReference type="AlphaFoldDB" id="A0A6G1K944"/>
<dbReference type="Proteomes" id="UP000799428">
    <property type="component" value="Unassembled WGS sequence"/>
</dbReference>
<sequence>MHGPAGPGLQTTSKHNYFKPRSTSTPAAPMIHVLHQAWLKMLAIMAHEPPEAHQEIRLCTIRKPDDGTGPLGSRHLSRPQTAREPPPSPAAPVRITLSSIFSQKKPESMNQCSSGADEIGLNVFQNASRAPCGQAGLENRMWPPLPPETTCLRQAVERVSNASYESPTQF</sequence>
<organism evidence="2 3">
    <name type="scientific">Pleomassaria siparia CBS 279.74</name>
    <dbReference type="NCBI Taxonomy" id="1314801"/>
    <lineage>
        <taxon>Eukaryota</taxon>
        <taxon>Fungi</taxon>
        <taxon>Dikarya</taxon>
        <taxon>Ascomycota</taxon>
        <taxon>Pezizomycotina</taxon>
        <taxon>Dothideomycetes</taxon>
        <taxon>Pleosporomycetidae</taxon>
        <taxon>Pleosporales</taxon>
        <taxon>Pleomassariaceae</taxon>
        <taxon>Pleomassaria</taxon>
    </lineage>
</organism>
<evidence type="ECO:0000313" key="2">
    <source>
        <dbReference type="EMBL" id="KAF2708961.1"/>
    </source>
</evidence>
<dbReference type="OrthoDB" id="10639726at2759"/>
<evidence type="ECO:0000256" key="1">
    <source>
        <dbReference type="SAM" id="MobiDB-lite"/>
    </source>
</evidence>
<name>A0A6G1K944_9PLEO</name>
<accession>A0A6G1K944</accession>
<feature type="region of interest" description="Disordered" evidence="1">
    <location>
        <begin position="1"/>
        <end position="25"/>
    </location>
</feature>
<reference evidence="2" key="1">
    <citation type="journal article" date="2020" name="Stud. Mycol.">
        <title>101 Dothideomycetes genomes: a test case for predicting lifestyles and emergence of pathogens.</title>
        <authorList>
            <person name="Haridas S."/>
            <person name="Albert R."/>
            <person name="Binder M."/>
            <person name="Bloem J."/>
            <person name="Labutti K."/>
            <person name="Salamov A."/>
            <person name="Andreopoulos B."/>
            <person name="Baker S."/>
            <person name="Barry K."/>
            <person name="Bills G."/>
            <person name="Bluhm B."/>
            <person name="Cannon C."/>
            <person name="Castanera R."/>
            <person name="Culley D."/>
            <person name="Daum C."/>
            <person name="Ezra D."/>
            <person name="Gonzalez J."/>
            <person name="Henrissat B."/>
            <person name="Kuo A."/>
            <person name="Liang C."/>
            <person name="Lipzen A."/>
            <person name="Lutzoni F."/>
            <person name="Magnuson J."/>
            <person name="Mondo S."/>
            <person name="Nolan M."/>
            <person name="Ohm R."/>
            <person name="Pangilinan J."/>
            <person name="Park H.-J."/>
            <person name="Ramirez L."/>
            <person name="Alfaro M."/>
            <person name="Sun H."/>
            <person name="Tritt A."/>
            <person name="Yoshinaga Y."/>
            <person name="Zwiers L.-H."/>
            <person name="Turgeon B."/>
            <person name="Goodwin S."/>
            <person name="Spatafora J."/>
            <person name="Crous P."/>
            <person name="Grigoriev I."/>
        </authorList>
    </citation>
    <scope>NUCLEOTIDE SEQUENCE</scope>
    <source>
        <strain evidence="2">CBS 279.74</strain>
    </source>
</reference>
<feature type="region of interest" description="Disordered" evidence="1">
    <location>
        <begin position="62"/>
        <end position="113"/>
    </location>
</feature>
<feature type="compositionally biased region" description="Polar residues" evidence="1">
    <location>
        <begin position="96"/>
        <end position="113"/>
    </location>
</feature>
<feature type="compositionally biased region" description="Polar residues" evidence="1">
    <location>
        <begin position="9"/>
        <end position="25"/>
    </location>
</feature>
<keyword evidence="3" id="KW-1185">Reference proteome</keyword>
<proteinExistence type="predicted"/>
<gene>
    <name evidence="2" type="ORF">K504DRAFT_502963</name>
</gene>
<protein>
    <submittedName>
        <fullName evidence="2">Uncharacterized protein</fullName>
    </submittedName>
</protein>